<feature type="compositionally biased region" description="Basic and acidic residues" evidence="1">
    <location>
        <begin position="820"/>
        <end position="839"/>
    </location>
</feature>
<organism evidence="3 4">
    <name type="scientific">Parathielavia appendiculata</name>
    <dbReference type="NCBI Taxonomy" id="2587402"/>
    <lineage>
        <taxon>Eukaryota</taxon>
        <taxon>Fungi</taxon>
        <taxon>Dikarya</taxon>
        <taxon>Ascomycota</taxon>
        <taxon>Pezizomycotina</taxon>
        <taxon>Sordariomycetes</taxon>
        <taxon>Sordariomycetidae</taxon>
        <taxon>Sordariales</taxon>
        <taxon>Chaetomiaceae</taxon>
        <taxon>Parathielavia</taxon>
    </lineage>
</organism>
<dbReference type="GeneID" id="87832493"/>
<feature type="region of interest" description="Disordered" evidence="1">
    <location>
        <begin position="589"/>
        <end position="608"/>
    </location>
</feature>
<evidence type="ECO:0000259" key="2">
    <source>
        <dbReference type="Pfam" id="PF06985"/>
    </source>
</evidence>
<dbReference type="EMBL" id="MU853237">
    <property type="protein sequence ID" value="KAK4120713.1"/>
    <property type="molecule type" value="Genomic_DNA"/>
</dbReference>
<dbReference type="RefSeq" id="XP_062644484.1">
    <property type="nucleotide sequence ID" value="XM_062795725.1"/>
</dbReference>
<reference evidence="3" key="1">
    <citation type="journal article" date="2023" name="Mol. Phylogenet. Evol.">
        <title>Genome-scale phylogeny and comparative genomics of the fungal order Sordariales.</title>
        <authorList>
            <person name="Hensen N."/>
            <person name="Bonometti L."/>
            <person name="Westerberg I."/>
            <person name="Brannstrom I.O."/>
            <person name="Guillou S."/>
            <person name="Cros-Aarteil S."/>
            <person name="Calhoun S."/>
            <person name="Haridas S."/>
            <person name="Kuo A."/>
            <person name="Mondo S."/>
            <person name="Pangilinan J."/>
            <person name="Riley R."/>
            <person name="LaButti K."/>
            <person name="Andreopoulos B."/>
            <person name="Lipzen A."/>
            <person name="Chen C."/>
            <person name="Yan M."/>
            <person name="Daum C."/>
            <person name="Ng V."/>
            <person name="Clum A."/>
            <person name="Steindorff A."/>
            <person name="Ohm R.A."/>
            <person name="Martin F."/>
            <person name="Silar P."/>
            <person name="Natvig D.O."/>
            <person name="Lalanne C."/>
            <person name="Gautier V."/>
            <person name="Ament-Velasquez S.L."/>
            <person name="Kruys A."/>
            <person name="Hutchinson M.I."/>
            <person name="Powell A.J."/>
            <person name="Barry K."/>
            <person name="Miller A.N."/>
            <person name="Grigoriev I.V."/>
            <person name="Debuchy R."/>
            <person name="Gladieux P."/>
            <person name="Hiltunen Thoren M."/>
            <person name="Johannesson H."/>
        </authorList>
    </citation>
    <scope>NUCLEOTIDE SEQUENCE</scope>
    <source>
        <strain evidence="3">CBS 731.68</strain>
    </source>
</reference>
<sequence length="894" mass="98408">MATAPGIQDSYAEWKTSTALAGLGQALVPQSDTNKHELLSEVAQLTHSDESRARVAAILARLKELNPEVVRQFHPKLNALSDLNLRMIRPASASPEAAGRVASYIAVSYCWHYPQWPLAAAATPIAPGWEISEPMMKAVMRLCQPDEGVWLDKLCINQDDAADKAAHIGVMDAIYRSARRTAILLEDIQLSKEEEKAGLIYRGFYEDLVQAVQRASLEGEQKARFIDAYIPSREKELRDKQLGHVLDPARAFTAKVLTARWFTRGWCAHECRMNKHLKDSSPLFMCFGADGRVLSFEFRFIHYMSVYLNHSDRAPNGLAGIEQSTDVNHPDPGMLLSQLWFKIQRLLPERRVTVSAMQHLVTILPFDCLKKGDLMSIALNTAGIPLYFDGSGCQTVQEVIWTFTVLVLAANDLVPLVMLGPPLRVPSAGQDIVSWAIHPNQPILDDEVQNPLPGSITATTSEYIELDLLVFESLPLKASRESQDRAARLIEEHSLDAVADALLSALPEDAQAAVRAVVNDKRFTELHSVRNRLISLALDSGLDWTLAFPSVMRQTTSTFMYGTMGDHAHPGLEAAVHAFLALFTPDPAVVPSTDSEPQPPQPPRTLTPGQLATLHRALTTLLDPRLLSFTPSPRRLPLPPALGTAALTQAVSCRSYVAVPAALAHLPGWHTRAWAIEPFDPAAAPRMSVEDEIEMAPVVSSDVADWRAPRDDARGTWRRVYGAEKYPWGRILEVLKKRFAHLDLIESAAPLSLPESPVPYHHQCPHAPSLRRRCANQPKPCTFSTSPITLLAEHNAGVEQGSLGNHNRRPIASGLGGRPQHPEEPQTERRPSQHGDQNRPVHPPEVVVQDDCEARDEEHGAVEVDDGGIGAGEDGCIDSFSDGERDGCRAQEAS</sequence>
<dbReference type="Pfam" id="PF06985">
    <property type="entry name" value="HET"/>
    <property type="match status" value="1"/>
</dbReference>
<dbReference type="InterPro" id="IPR010730">
    <property type="entry name" value="HET"/>
</dbReference>
<gene>
    <name evidence="3" type="ORF">N657DRAFT_674114</name>
</gene>
<reference evidence="3" key="2">
    <citation type="submission" date="2023-05" db="EMBL/GenBank/DDBJ databases">
        <authorList>
            <consortium name="Lawrence Berkeley National Laboratory"/>
            <person name="Steindorff A."/>
            <person name="Hensen N."/>
            <person name="Bonometti L."/>
            <person name="Westerberg I."/>
            <person name="Brannstrom I.O."/>
            <person name="Guillou S."/>
            <person name="Cros-Aarteil S."/>
            <person name="Calhoun S."/>
            <person name="Haridas S."/>
            <person name="Kuo A."/>
            <person name="Mondo S."/>
            <person name="Pangilinan J."/>
            <person name="Riley R."/>
            <person name="Labutti K."/>
            <person name="Andreopoulos B."/>
            <person name="Lipzen A."/>
            <person name="Chen C."/>
            <person name="Yanf M."/>
            <person name="Daum C."/>
            <person name="Ng V."/>
            <person name="Clum A."/>
            <person name="Ohm R."/>
            <person name="Martin F."/>
            <person name="Silar P."/>
            <person name="Natvig D."/>
            <person name="Lalanne C."/>
            <person name="Gautier V."/>
            <person name="Ament-Velasquez S.L."/>
            <person name="Kruys A."/>
            <person name="Hutchinson M.I."/>
            <person name="Powell A.J."/>
            <person name="Barry K."/>
            <person name="Miller A.N."/>
            <person name="Grigoriev I.V."/>
            <person name="Debuchy R."/>
            <person name="Gladieux P."/>
            <person name="Thoren M.H."/>
            <person name="Johannesson H."/>
        </authorList>
    </citation>
    <scope>NUCLEOTIDE SEQUENCE</scope>
    <source>
        <strain evidence="3">CBS 731.68</strain>
    </source>
</reference>
<evidence type="ECO:0000256" key="1">
    <source>
        <dbReference type="SAM" id="MobiDB-lite"/>
    </source>
</evidence>
<evidence type="ECO:0000313" key="3">
    <source>
        <dbReference type="EMBL" id="KAK4120713.1"/>
    </source>
</evidence>
<evidence type="ECO:0000313" key="4">
    <source>
        <dbReference type="Proteomes" id="UP001302602"/>
    </source>
</evidence>
<feature type="domain" description="Heterokaryon incompatibility" evidence="2">
    <location>
        <begin position="104"/>
        <end position="270"/>
    </location>
</feature>
<feature type="compositionally biased region" description="Basic and acidic residues" evidence="1">
    <location>
        <begin position="882"/>
        <end position="894"/>
    </location>
</feature>
<keyword evidence="4" id="KW-1185">Reference proteome</keyword>
<accession>A0AAN6Z0T7</accession>
<dbReference type="InterPro" id="IPR052895">
    <property type="entry name" value="HetReg/Transcr_Mod"/>
</dbReference>
<feature type="region of interest" description="Disordered" evidence="1">
    <location>
        <begin position="799"/>
        <end position="894"/>
    </location>
</feature>
<dbReference type="PANTHER" id="PTHR24148">
    <property type="entry name" value="ANKYRIN REPEAT DOMAIN-CONTAINING PROTEIN 39 HOMOLOG-RELATED"/>
    <property type="match status" value="1"/>
</dbReference>
<comment type="caution">
    <text evidence="3">The sequence shown here is derived from an EMBL/GenBank/DDBJ whole genome shotgun (WGS) entry which is preliminary data.</text>
</comment>
<dbReference type="Proteomes" id="UP001302602">
    <property type="component" value="Unassembled WGS sequence"/>
</dbReference>
<protein>
    <recommendedName>
        <fullName evidence="2">Heterokaryon incompatibility domain-containing protein</fullName>
    </recommendedName>
</protein>
<proteinExistence type="predicted"/>
<dbReference type="PANTHER" id="PTHR24148:SF73">
    <property type="entry name" value="HET DOMAIN PROTEIN (AFU_ORTHOLOGUE AFUA_8G01020)"/>
    <property type="match status" value="1"/>
</dbReference>
<name>A0AAN6Z0T7_9PEZI</name>
<dbReference type="AlphaFoldDB" id="A0AAN6Z0T7"/>